<dbReference type="SUPFAM" id="SSF52833">
    <property type="entry name" value="Thioredoxin-like"/>
    <property type="match status" value="1"/>
</dbReference>
<dbReference type="OrthoDB" id="1026733at2759"/>
<dbReference type="EMBL" id="CAJFDI010000006">
    <property type="protein sequence ID" value="CAD5234368.1"/>
    <property type="molecule type" value="Genomic_DNA"/>
</dbReference>
<evidence type="ECO:0000313" key="5">
    <source>
        <dbReference type="EMBL" id="CAG9130091.1"/>
    </source>
</evidence>
<dbReference type="SUPFAM" id="SSF54236">
    <property type="entry name" value="Ubiquitin-like"/>
    <property type="match status" value="1"/>
</dbReference>
<dbReference type="GO" id="GO:0043130">
    <property type="term" value="F:ubiquitin binding"/>
    <property type="evidence" value="ECO:0007669"/>
    <property type="project" value="TreeGrafter"/>
</dbReference>
<dbReference type="Proteomes" id="UP000582659">
    <property type="component" value="Unassembled WGS sequence"/>
</dbReference>
<dbReference type="Gene3D" id="3.40.30.10">
    <property type="entry name" value="Glutaredoxin"/>
    <property type="match status" value="1"/>
</dbReference>
<evidence type="ECO:0000313" key="8">
    <source>
        <dbReference type="WBParaSite" id="BXY_1419900.1"/>
    </source>
</evidence>
<reference evidence="8" key="1">
    <citation type="submission" date="2016-11" db="UniProtKB">
        <authorList>
            <consortium name="WormBaseParasite"/>
        </authorList>
    </citation>
    <scope>IDENTIFICATION</scope>
</reference>
<dbReference type="InterPro" id="IPR009060">
    <property type="entry name" value="UBA-like_sf"/>
</dbReference>
<dbReference type="GO" id="GO:0005783">
    <property type="term" value="C:endoplasmic reticulum"/>
    <property type="evidence" value="ECO:0007669"/>
    <property type="project" value="TreeGrafter"/>
</dbReference>
<organism evidence="6 8">
    <name type="scientific">Bursaphelenchus xylophilus</name>
    <name type="common">Pinewood nematode worm</name>
    <name type="synonym">Aphelenchoides xylophilus</name>
    <dbReference type="NCBI Taxonomy" id="6326"/>
    <lineage>
        <taxon>Eukaryota</taxon>
        <taxon>Metazoa</taxon>
        <taxon>Ecdysozoa</taxon>
        <taxon>Nematoda</taxon>
        <taxon>Chromadorea</taxon>
        <taxon>Rhabditida</taxon>
        <taxon>Tylenchina</taxon>
        <taxon>Tylenchomorpha</taxon>
        <taxon>Aphelenchoidea</taxon>
        <taxon>Aphelenchoididae</taxon>
        <taxon>Bursaphelenchus</taxon>
    </lineage>
</organism>
<proteinExistence type="predicted"/>
<gene>
    <name evidence="4" type="ORF">BXYJ_LOCUS14459</name>
</gene>
<dbReference type="Pfam" id="PF00789">
    <property type="entry name" value="UBX"/>
    <property type="match status" value="1"/>
</dbReference>
<dbReference type="InterPro" id="IPR029071">
    <property type="entry name" value="Ubiquitin-like_domsf"/>
</dbReference>
<dbReference type="Proteomes" id="UP000095284">
    <property type="component" value="Unplaced"/>
</dbReference>
<dbReference type="Gene3D" id="1.10.8.10">
    <property type="entry name" value="DNA helicase RuvA subunit, C-terminal domain"/>
    <property type="match status" value="1"/>
</dbReference>
<keyword evidence="7" id="KW-1185">Reference proteome</keyword>
<dbReference type="InterPro" id="IPR050730">
    <property type="entry name" value="UBX_domain-protein"/>
</dbReference>
<dbReference type="PANTHER" id="PTHR23322:SF1">
    <property type="entry name" value="FAS-ASSOCIATED FACTOR 2"/>
    <property type="match status" value="1"/>
</dbReference>
<dbReference type="eggNOG" id="KOG1363">
    <property type="taxonomic scope" value="Eukaryota"/>
</dbReference>
<dbReference type="AlphaFoldDB" id="A0A1I7SMB5"/>
<dbReference type="SMART" id="SM00594">
    <property type="entry name" value="UAS"/>
    <property type="match status" value="1"/>
</dbReference>
<evidence type="ECO:0000259" key="3">
    <source>
        <dbReference type="PROSITE" id="PS50033"/>
    </source>
</evidence>
<sequence>MSEAGPSEHYRDAINQLKEICAITDELALSLLRNANWNVDAAVRNFFEGGNVQDEESDYSEEDAPDAINDNDAQNDIVQSSNNRPQSFFGWITSLISIPMRLILWSLRDLIGFFYNVFGGPPLSVADPRDEIQNFVTEFQRKYDPDGTLPWLNMPYSNAVSEARRQVKYLVVYLHNPSSPSADIFARGYLLSPRFIEFMARNECLIWGASIRTSEGYKVSYSVRDHNTPFISLFCSYDGRTACLIRLSGQFSLDSMLESLEACANLNRHHLATQEREKREREFNNQLRREQEEEYKRSLAADRAKVQERKRLESERIEADKREEELRLQEERKRQLLIERRQRIRESLPEEPCSDVDVVRVAVKFPEGSKLERRFRKDDSLEMLFNVVSIHDTCPHDFSLISSYPRQVLKCAPSWYREYTECFEETDRIPTFREAGLDGGVLVLVRDNEA</sequence>
<dbReference type="InterPro" id="IPR006577">
    <property type="entry name" value="UAS"/>
</dbReference>
<evidence type="ECO:0000256" key="1">
    <source>
        <dbReference type="ARBA" id="ARBA00023054"/>
    </source>
</evidence>
<dbReference type="InterPro" id="IPR001012">
    <property type="entry name" value="UBX_dom"/>
</dbReference>
<evidence type="ECO:0000256" key="2">
    <source>
        <dbReference type="SAM" id="Coils"/>
    </source>
</evidence>
<feature type="coiled-coil region" evidence="2">
    <location>
        <begin position="273"/>
        <end position="339"/>
    </location>
</feature>
<name>A0A1I7SMB5_BURXY</name>
<dbReference type="Proteomes" id="UP000659654">
    <property type="component" value="Unassembled WGS sequence"/>
</dbReference>
<reference evidence="5" key="2">
    <citation type="submission" date="2020-08" db="EMBL/GenBank/DDBJ databases">
        <authorList>
            <person name="Kikuchi T."/>
        </authorList>
    </citation>
    <scope>NUCLEOTIDE SEQUENCE</scope>
    <source>
        <strain evidence="4">Ka4C1</strain>
    </source>
</reference>
<feature type="domain" description="UBX" evidence="3">
    <location>
        <begin position="354"/>
        <end position="445"/>
    </location>
</feature>
<dbReference type="EMBL" id="CAJFCV020000006">
    <property type="protein sequence ID" value="CAG9130091.1"/>
    <property type="molecule type" value="Genomic_DNA"/>
</dbReference>
<dbReference type="SMR" id="A0A1I7SMB5"/>
<dbReference type="PROSITE" id="PS50033">
    <property type="entry name" value="UBX"/>
    <property type="match status" value="1"/>
</dbReference>
<dbReference type="WBParaSite" id="BXY_1419900.1">
    <property type="protein sequence ID" value="BXY_1419900.1"/>
    <property type="gene ID" value="BXY_1419900"/>
</dbReference>
<dbReference type="PANTHER" id="PTHR23322">
    <property type="entry name" value="FAS-ASSOCIATED PROTEIN"/>
    <property type="match status" value="1"/>
</dbReference>
<dbReference type="Pfam" id="PF14555">
    <property type="entry name" value="UBA_4"/>
    <property type="match status" value="1"/>
</dbReference>
<protein>
    <submittedName>
        <fullName evidence="4">(pine wood nematode) hypothetical protein</fullName>
    </submittedName>
    <submittedName>
        <fullName evidence="8">UBX domain-containing protein</fullName>
    </submittedName>
</protein>
<dbReference type="GO" id="GO:0036503">
    <property type="term" value="P:ERAD pathway"/>
    <property type="evidence" value="ECO:0007669"/>
    <property type="project" value="TreeGrafter"/>
</dbReference>
<dbReference type="InterPro" id="IPR036249">
    <property type="entry name" value="Thioredoxin-like_sf"/>
</dbReference>
<evidence type="ECO:0000313" key="4">
    <source>
        <dbReference type="EMBL" id="CAD5234368.1"/>
    </source>
</evidence>
<dbReference type="Gene3D" id="3.10.20.90">
    <property type="entry name" value="Phosphatidylinositol 3-kinase Catalytic Subunit, Chain A, domain 1"/>
    <property type="match status" value="1"/>
</dbReference>
<accession>A0A1I7SMB5</accession>
<keyword evidence="1 2" id="KW-0175">Coiled coil</keyword>
<evidence type="ECO:0000313" key="6">
    <source>
        <dbReference type="Proteomes" id="UP000095284"/>
    </source>
</evidence>
<evidence type="ECO:0000313" key="7">
    <source>
        <dbReference type="Proteomes" id="UP000659654"/>
    </source>
</evidence>
<dbReference type="SUPFAM" id="SSF46934">
    <property type="entry name" value="UBA-like"/>
    <property type="match status" value="1"/>
</dbReference>